<evidence type="ECO:0000313" key="1">
    <source>
        <dbReference type="EMBL" id="QID19342.1"/>
    </source>
</evidence>
<organism evidence="1 2">
    <name type="scientific">Nitrogeniibacter mangrovi</name>
    <dbReference type="NCBI Taxonomy" id="2016596"/>
    <lineage>
        <taxon>Bacteria</taxon>
        <taxon>Pseudomonadati</taxon>
        <taxon>Pseudomonadota</taxon>
        <taxon>Betaproteobacteria</taxon>
        <taxon>Rhodocyclales</taxon>
        <taxon>Zoogloeaceae</taxon>
        <taxon>Nitrogeniibacter</taxon>
    </lineage>
</organism>
<dbReference type="KEGG" id="azq:G3580_18000"/>
<dbReference type="Proteomes" id="UP000501991">
    <property type="component" value="Chromosome"/>
</dbReference>
<gene>
    <name evidence="1" type="ORF">G3580_18000</name>
</gene>
<keyword evidence="2" id="KW-1185">Reference proteome</keyword>
<protein>
    <submittedName>
        <fullName evidence="1">DUF3024 domain-containing protein</fullName>
    </submittedName>
</protein>
<dbReference type="EMBL" id="CP048836">
    <property type="protein sequence ID" value="QID19342.1"/>
    <property type="molecule type" value="Genomic_DNA"/>
</dbReference>
<dbReference type="RefSeq" id="WP_173767850.1">
    <property type="nucleotide sequence ID" value="NZ_CP048836.1"/>
</dbReference>
<dbReference type="AlphaFoldDB" id="A0A6C1B6I0"/>
<dbReference type="Pfam" id="PF11225">
    <property type="entry name" value="DUF3024"/>
    <property type="match status" value="1"/>
</dbReference>
<dbReference type="InterPro" id="IPR021388">
    <property type="entry name" value="DUF3024"/>
</dbReference>
<name>A0A6C1B6I0_9RHOO</name>
<proteinExistence type="predicted"/>
<evidence type="ECO:0000313" key="2">
    <source>
        <dbReference type="Proteomes" id="UP000501991"/>
    </source>
</evidence>
<accession>A0A6C1B6I0</accession>
<sequence length="115" mass="13400">MALSELELKRVERAVGRYLKKHRPPPHIRPELDVEARIQGQSVELVELRPAWRGDPGEITELPFAKTTFVRTQHVWKVFWRRADLRWHAYDPPTARTIDDALALVDEDAFGCFRG</sequence>
<reference evidence="1 2" key="1">
    <citation type="submission" date="2020-02" db="EMBL/GenBank/DDBJ databases">
        <title>Nitrogenibacter mangrovi gen. nov., sp. nov. isolated from mangrove sediment, a denitrifying betaproteobacterium.</title>
        <authorList>
            <person name="Liao H."/>
            <person name="Tian Y."/>
        </authorList>
    </citation>
    <scope>NUCLEOTIDE SEQUENCE [LARGE SCALE GENOMIC DNA]</scope>
    <source>
        <strain evidence="1 2">M9-3-2</strain>
    </source>
</reference>